<evidence type="ECO:0000313" key="2">
    <source>
        <dbReference type="EMBL" id="VDO01184.1"/>
    </source>
</evidence>
<sequence>MSSDRKQSSGLGVRFTTSYSDEVDASPTIESSNQHDATPRSRAFANFFEEFERESDGMSQTSQLSRGWQQAIRESFDQDCSHRVSDSSGFYNNPGGLDPCLCDDDEELLFMDRYGGFSQSFHPQSCFSDVRLKWLFTLFNLPLSLFLRDLLFKCFRFSLVLKIKFDIILIINFNLMDCLF</sequence>
<name>A0A0R3TE37_RODNA</name>
<keyword evidence="3" id="KW-1185">Reference proteome</keyword>
<evidence type="ECO:0000313" key="4">
    <source>
        <dbReference type="WBParaSite" id="HNAJ_0000532601-mRNA-1"/>
    </source>
</evidence>
<gene>
    <name evidence="2" type="ORF">HNAJ_LOCUS5324</name>
</gene>
<reference evidence="2 3" key="2">
    <citation type="submission" date="2018-11" db="EMBL/GenBank/DDBJ databases">
        <authorList>
            <consortium name="Pathogen Informatics"/>
        </authorList>
    </citation>
    <scope>NUCLEOTIDE SEQUENCE [LARGE SCALE GENOMIC DNA]</scope>
</reference>
<dbReference type="WBParaSite" id="HNAJ_0000532601-mRNA-1">
    <property type="protein sequence ID" value="HNAJ_0000532601-mRNA-1"/>
    <property type="gene ID" value="HNAJ_0000532601"/>
</dbReference>
<dbReference type="Proteomes" id="UP000278807">
    <property type="component" value="Unassembled WGS sequence"/>
</dbReference>
<evidence type="ECO:0000313" key="3">
    <source>
        <dbReference type="Proteomes" id="UP000278807"/>
    </source>
</evidence>
<accession>A0A0R3TE37</accession>
<feature type="region of interest" description="Disordered" evidence="1">
    <location>
        <begin position="1"/>
        <end position="39"/>
    </location>
</feature>
<dbReference type="EMBL" id="UZAE01004429">
    <property type="protein sequence ID" value="VDO01184.1"/>
    <property type="molecule type" value="Genomic_DNA"/>
</dbReference>
<proteinExistence type="predicted"/>
<dbReference type="AlphaFoldDB" id="A0A0R3TE37"/>
<reference evidence="4" key="1">
    <citation type="submission" date="2017-02" db="UniProtKB">
        <authorList>
            <consortium name="WormBaseParasite"/>
        </authorList>
    </citation>
    <scope>IDENTIFICATION</scope>
</reference>
<evidence type="ECO:0000256" key="1">
    <source>
        <dbReference type="SAM" id="MobiDB-lite"/>
    </source>
</evidence>
<protein>
    <submittedName>
        <fullName evidence="4">SIT4 phosphatase-associated family protein</fullName>
    </submittedName>
</protein>
<organism evidence="4">
    <name type="scientific">Rodentolepis nana</name>
    <name type="common">Dwarf tapeworm</name>
    <name type="synonym">Hymenolepis nana</name>
    <dbReference type="NCBI Taxonomy" id="102285"/>
    <lineage>
        <taxon>Eukaryota</taxon>
        <taxon>Metazoa</taxon>
        <taxon>Spiralia</taxon>
        <taxon>Lophotrochozoa</taxon>
        <taxon>Platyhelminthes</taxon>
        <taxon>Cestoda</taxon>
        <taxon>Eucestoda</taxon>
        <taxon>Cyclophyllidea</taxon>
        <taxon>Hymenolepididae</taxon>
        <taxon>Rodentolepis</taxon>
    </lineage>
</organism>